<feature type="signal peptide" evidence="1">
    <location>
        <begin position="1"/>
        <end position="22"/>
    </location>
</feature>
<evidence type="ECO:0000256" key="1">
    <source>
        <dbReference type="SAM" id="SignalP"/>
    </source>
</evidence>
<name>A0A4P6YCU5_9FLAO</name>
<dbReference type="AlphaFoldDB" id="A0A4P6YCU5"/>
<keyword evidence="1" id="KW-0732">Signal</keyword>
<keyword evidence="3" id="KW-1185">Reference proteome</keyword>
<reference evidence="3" key="1">
    <citation type="submission" date="2019-03" db="EMBL/GenBank/DDBJ databases">
        <title>Flavobacterium sp.</title>
        <authorList>
            <person name="Kim H."/>
        </authorList>
    </citation>
    <scope>NUCLEOTIDE SEQUENCE [LARGE SCALE GENOMIC DNA]</scope>
    <source>
        <strain evidence="3">GS13</strain>
    </source>
</reference>
<dbReference type="EMBL" id="CP037933">
    <property type="protein sequence ID" value="QBN20088.1"/>
    <property type="molecule type" value="Genomic_DNA"/>
</dbReference>
<proteinExistence type="predicted"/>
<dbReference type="KEGG" id="fnk:E1750_15210"/>
<sequence length="104" mass="11378">MKTIFKLSIPLFFIIIASCTNDQTITDQTYVFTKPYCATVTVGGVVGLAEKCFKIGDIVSGKEINAGKITIRIAEHSSLNDGPPSSASYQEFLDVPLNYLELKK</sequence>
<feature type="chain" id="PRO_5021018639" evidence="1">
    <location>
        <begin position="23"/>
        <end position="104"/>
    </location>
</feature>
<dbReference type="OrthoDB" id="9764804at2"/>
<accession>A0A4P6YCU5</accession>
<organism evidence="2 3">
    <name type="scientific">Flavobacterium nackdongense</name>
    <dbReference type="NCBI Taxonomy" id="2547394"/>
    <lineage>
        <taxon>Bacteria</taxon>
        <taxon>Pseudomonadati</taxon>
        <taxon>Bacteroidota</taxon>
        <taxon>Flavobacteriia</taxon>
        <taxon>Flavobacteriales</taxon>
        <taxon>Flavobacteriaceae</taxon>
        <taxon>Flavobacterium</taxon>
    </lineage>
</organism>
<dbReference type="Proteomes" id="UP000291124">
    <property type="component" value="Chromosome"/>
</dbReference>
<dbReference type="RefSeq" id="WP_133277590.1">
    <property type="nucleotide sequence ID" value="NZ_CP037933.1"/>
</dbReference>
<evidence type="ECO:0000313" key="3">
    <source>
        <dbReference type="Proteomes" id="UP000291124"/>
    </source>
</evidence>
<evidence type="ECO:0000313" key="2">
    <source>
        <dbReference type="EMBL" id="QBN20088.1"/>
    </source>
</evidence>
<dbReference type="PROSITE" id="PS51257">
    <property type="entry name" value="PROKAR_LIPOPROTEIN"/>
    <property type="match status" value="1"/>
</dbReference>
<protein>
    <submittedName>
        <fullName evidence="2">Uncharacterized protein</fullName>
    </submittedName>
</protein>
<gene>
    <name evidence="2" type="ORF">E1750_15210</name>
</gene>